<proteinExistence type="predicted"/>
<feature type="transmembrane region" description="Helical" evidence="1">
    <location>
        <begin position="71"/>
        <end position="92"/>
    </location>
</feature>
<accession>A0A225DG12</accession>
<keyword evidence="1" id="KW-1133">Transmembrane helix</keyword>
<dbReference type="EMBL" id="NIDE01000008">
    <property type="protein sequence ID" value="OWK40480.1"/>
    <property type="molecule type" value="Genomic_DNA"/>
</dbReference>
<feature type="transmembrane region" description="Helical" evidence="1">
    <location>
        <begin position="98"/>
        <end position="118"/>
    </location>
</feature>
<feature type="transmembrane region" description="Helical" evidence="1">
    <location>
        <begin position="139"/>
        <end position="160"/>
    </location>
</feature>
<organism evidence="2 3">
    <name type="scientific">Fimbriiglobus ruber</name>
    <dbReference type="NCBI Taxonomy" id="1908690"/>
    <lineage>
        <taxon>Bacteria</taxon>
        <taxon>Pseudomonadati</taxon>
        <taxon>Planctomycetota</taxon>
        <taxon>Planctomycetia</taxon>
        <taxon>Gemmatales</taxon>
        <taxon>Gemmataceae</taxon>
        <taxon>Fimbriiglobus</taxon>
    </lineage>
</organism>
<keyword evidence="1" id="KW-0472">Membrane</keyword>
<reference evidence="3" key="1">
    <citation type="submission" date="2017-06" db="EMBL/GenBank/DDBJ databases">
        <title>Genome analysis of Fimbriiglobus ruber SP5, the first member of the order Planctomycetales with confirmed chitinolytic capability.</title>
        <authorList>
            <person name="Ravin N.V."/>
            <person name="Rakitin A.L."/>
            <person name="Ivanova A.A."/>
            <person name="Beletsky A.V."/>
            <person name="Kulichevskaya I.S."/>
            <person name="Mardanov A.V."/>
            <person name="Dedysh S.N."/>
        </authorList>
    </citation>
    <scope>NUCLEOTIDE SEQUENCE [LARGE SCALE GENOMIC DNA]</scope>
    <source>
        <strain evidence="3">SP5</strain>
    </source>
</reference>
<evidence type="ECO:0000313" key="2">
    <source>
        <dbReference type="EMBL" id="OWK40480.1"/>
    </source>
</evidence>
<protein>
    <submittedName>
        <fullName evidence="2">Uncharacterized protein</fullName>
    </submittedName>
</protein>
<evidence type="ECO:0000313" key="3">
    <source>
        <dbReference type="Proteomes" id="UP000214646"/>
    </source>
</evidence>
<dbReference type="Proteomes" id="UP000214646">
    <property type="component" value="Unassembled WGS sequence"/>
</dbReference>
<gene>
    <name evidence="2" type="ORF">FRUB_05399</name>
</gene>
<dbReference type="AlphaFoldDB" id="A0A225DG12"/>
<comment type="caution">
    <text evidence="2">The sequence shown here is derived from an EMBL/GenBank/DDBJ whole genome shotgun (WGS) entry which is preliminary data.</text>
</comment>
<keyword evidence="3" id="KW-1185">Reference proteome</keyword>
<evidence type="ECO:0000256" key="1">
    <source>
        <dbReference type="SAM" id="Phobius"/>
    </source>
</evidence>
<name>A0A225DG12_9BACT</name>
<keyword evidence="1" id="KW-0812">Transmembrane</keyword>
<sequence>MGADLTAATRALVERLVLTWSERNAVDAFGAEATGDDGKERAATAWQDIAEQFVAVQAVIFLAPLFTQMRYLALMAAAAVGALLVAATEYPFQPEKLIMYATVGLVAAVLAVIVWVLYRINKSEIVSRVTRTTPGQFSLTSGFVVNFVQLALPLVFVAAAQMSGWLRTIVEPFLAVLK</sequence>